<organism evidence="2 3">
    <name type="scientific">Zasmidium cellare</name>
    <name type="common">Wine cellar mold</name>
    <name type="synonym">Racodium cellare</name>
    <dbReference type="NCBI Taxonomy" id="395010"/>
    <lineage>
        <taxon>Eukaryota</taxon>
        <taxon>Fungi</taxon>
        <taxon>Dikarya</taxon>
        <taxon>Ascomycota</taxon>
        <taxon>Pezizomycotina</taxon>
        <taxon>Dothideomycetes</taxon>
        <taxon>Dothideomycetidae</taxon>
        <taxon>Mycosphaerellales</taxon>
        <taxon>Mycosphaerellaceae</taxon>
        <taxon>Zasmidium</taxon>
    </lineage>
</organism>
<name>A0ABR0E495_ZASCE</name>
<evidence type="ECO:0000256" key="1">
    <source>
        <dbReference type="SAM" id="MobiDB-lite"/>
    </source>
</evidence>
<evidence type="ECO:0000313" key="3">
    <source>
        <dbReference type="Proteomes" id="UP001305779"/>
    </source>
</evidence>
<dbReference type="Proteomes" id="UP001305779">
    <property type="component" value="Unassembled WGS sequence"/>
</dbReference>
<keyword evidence="3" id="KW-1185">Reference proteome</keyword>
<accession>A0ABR0E495</accession>
<evidence type="ECO:0000313" key="2">
    <source>
        <dbReference type="EMBL" id="KAK4496088.1"/>
    </source>
</evidence>
<feature type="region of interest" description="Disordered" evidence="1">
    <location>
        <begin position="404"/>
        <end position="424"/>
    </location>
</feature>
<comment type="caution">
    <text evidence="2">The sequence shown here is derived from an EMBL/GenBank/DDBJ whole genome shotgun (WGS) entry which is preliminary data.</text>
</comment>
<feature type="compositionally biased region" description="Polar residues" evidence="1">
    <location>
        <begin position="404"/>
        <end position="417"/>
    </location>
</feature>
<reference evidence="2 3" key="1">
    <citation type="journal article" date="2023" name="G3 (Bethesda)">
        <title>A chromosome-level genome assembly of Zasmidium syzygii isolated from banana leaves.</title>
        <authorList>
            <person name="van Westerhoven A.C."/>
            <person name="Mehrabi R."/>
            <person name="Talebi R."/>
            <person name="Steentjes M.B.F."/>
            <person name="Corcolon B."/>
            <person name="Chong P.A."/>
            <person name="Kema G.H.J."/>
            <person name="Seidl M.F."/>
        </authorList>
    </citation>
    <scope>NUCLEOTIDE SEQUENCE [LARGE SCALE GENOMIC DNA]</scope>
    <source>
        <strain evidence="2 3">P124</strain>
    </source>
</reference>
<gene>
    <name evidence="2" type="ORF">PRZ48_012067</name>
</gene>
<protein>
    <submittedName>
        <fullName evidence="2">Uncharacterized protein</fullName>
    </submittedName>
</protein>
<proteinExistence type="predicted"/>
<sequence>MAGTATDIKPLATFEIQSGHLCYGALHNIYHGASTIKSEGLPVPIDPVSGGTIRRHEADFNLPALKGNWHVYPLVGQYGDNLQTVAWFVAHSSVDPAAEADKILRVSGSPYEPDSGSTLNDEDTAREGLFVVNRYDWGLMDGRGKEEIQEAELPIDLPYLFSAVGVVDFERAHDFVNQLKIHRADQRDLISDGGGGVWLVLKDAEYQFARFGFEEEKKHARSFFFFGNHTDFTTTRFDGGGQQTLRKSETPAERFQRRLREGFDFSQRRLITTMFSDMKPANAELLGPYASDVILTRGDVDVVQNHLSQDPMQLDGSSGLDLAAVDAAVKESLERWRSESVDLINEILLSFLEYRIVPYLHDHSHASPETAVQTLFPDGSTDPQPGEAYNFTLAEDLRNRFTGAENQAASSSSTTTDPGHAPVKDRMRGFLENRSLQPGSEFLEGVCRVLAFITKDLIEMAKRSSIDSERFGHIMPSDVFLAVMNDTPWYQHNLSRSKTFWCA</sequence>
<dbReference type="EMBL" id="JAXOVC010000010">
    <property type="protein sequence ID" value="KAK4496088.1"/>
    <property type="molecule type" value="Genomic_DNA"/>
</dbReference>